<dbReference type="AlphaFoldDB" id="A0A1I6TZ76"/>
<sequence>MPHKTDIPEHILQDLRTYSQNRNLLNQLVYLSRLYFGFFVKHTPRAYEYVWLIEQLPNIQGKKVLDIGTGISPLPIYLAQQGAEVYTIDFSHNQHHFGEDRSNWYEWGSLDYSSVHPNILSMHQNIHQVEFPEHHFDCIYSISVIEHMSAMNRKNLWPKIDRWLKREGDLLLSLDLIQDTEDLYPYFLDKFIEDPEVHGDLSTLRKELTERFTIRHVQSITDIPHLDQPIDIVTLSCTTMNPS</sequence>
<keyword evidence="2" id="KW-0489">Methyltransferase</keyword>
<dbReference type="RefSeq" id="WP_176392103.1">
    <property type="nucleotide sequence ID" value="NZ_FPAA01000012.1"/>
</dbReference>
<dbReference type="Gene3D" id="3.40.50.150">
    <property type="entry name" value="Vaccinia Virus protein VP39"/>
    <property type="match status" value="1"/>
</dbReference>
<reference evidence="3" key="1">
    <citation type="submission" date="2016-10" db="EMBL/GenBank/DDBJ databases">
        <authorList>
            <person name="Varghese N."/>
            <person name="Submissions S."/>
        </authorList>
    </citation>
    <scope>NUCLEOTIDE SEQUENCE [LARGE SCALE GENOMIC DNA]</scope>
    <source>
        <strain evidence="3">DSM 45789</strain>
    </source>
</reference>
<proteinExistence type="predicted"/>
<gene>
    <name evidence="2" type="ORF">SAMN05444972_11239</name>
</gene>
<feature type="domain" description="Methyltransferase type 11" evidence="1">
    <location>
        <begin position="65"/>
        <end position="171"/>
    </location>
</feature>
<evidence type="ECO:0000313" key="3">
    <source>
        <dbReference type="Proteomes" id="UP000198660"/>
    </source>
</evidence>
<dbReference type="GO" id="GO:0008757">
    <property type="term" value="F:S-adenosylmethionine-dependent methyltransferase activity"/>
    <property type="evidence" value="ECO:0007669"/>
    <property type="project" value="InterPro"/>
</dbReference>
<evidence type="ECO:0000259" key="1">
    <source>
        <dbReference type="Pfam" id="PF08241"/>
    </source>
</evidence>
<dbReference type="Proteomes" id="UP000198660">
    <property type="component" value="Unassembled WGS sequence"/>
</dbReference>
<dbReference type="InterPro" id="IPR050723">
    <property type="entry name" value="CFA/CMAS"/>
</dbReference>
<accession>A0A1I6TZ76</accession>
<dbReference type="GO" id="GO:0032259">
    <property type="term" value="P:methylation"/>
    <property type="evidence" value="ECO:0007669"/>
    <property type="project" value="UniProtKB-KW"/>
</dbReference>
<dbReference type="PANTHER" id="PTHR43667:SF2">
    <property type="entry name" value="FATTY ACID C-METHYL TRANSFERASE"/>
    <property type="match status" value="1"/>
</dbReference>
<protein>
    <submittedName>
        <fullName evidence="2">Methyltransferase domain-containing protein</fullName>
    </submittedName>
</protein>
<dbReference type="InterPro" id="IPR029063">
    <property type="entry name" value="SAM-dependent_MTases_sf"/>
</dbReference>
<dbReference type="PANTHER" id="PTHR43667">
    <property type="entry name" value="CYCLOPROPANE-FATTY-ACYL-PHOSPHOLIPID SYNTHASE"/>
    <property type="match status" value="1"/>
</dbReference>
<dbReference type="InterPro" id="IPR013216">
    <property type="entry name" value="Methyltransf_11"/>
</dbReference>
<evidence type="ECO:0000313" key="2">
    <source>
        <dbReference type="EMBL" id="SFS94480.1"/>
    </source>
</evidence>
<dbReference type="CDD" id="cd02440">
    <property type="entry name" value="AdoMet_MTases"/>
    <property type="match status" value="1"/>
</dbReference>
<keyword evidence="3" id="KW-1185">Reference proteome</keyword>
<organism evidence="2 3">
    <name type="scientific">Marininema halotolerans</name>
    <dbReference type="NCBI Taxonomy" id="1155944"/>
    <lineage>
        <taxon>Bacteria</taxon>
        <taxon>Bacillati</taxon>
        <taxon>Bacillota</taxon>
        <taxon>Bacilli</taxon>
        <taxon>Bacillales</taxon>
        <taxon>Thermoactinomycetaceae</taxon>
        <taxon>Marininema</taxon>
    </lineage>
</organism>
<dbReference type="SUPFAM" id="SSF53335">
    <property type="entry name" value="S-adenosyl-L-methionine-dependent methyltransferases"/>
    <property type="match status" value="1"/>
</dbReference>
<dbReference type="EMBL" id="FPAA01000012">
    <property type="protein sequence ID" value="SFS94480.1"/>
    <property type="molecule type" value="Genomic_DNA"/>
</dbReference>
<name>A0A1I6TZ76_9BACL</name>
<dbReference type="Pfam" id="PF08241">
    <property type="entry name" value="Methyltransf_11"/>
    <property type="match status" value="1"/>
</dbReference>
<keyword evidence="2" id="KW-0808">Transferase</keyword>